<reference evidence="3" key="1">
    <citation type="journal article" date="2018" name="Genome Biol. Evol.">
        <title>Genomics and development of Lentinus tigrinus, a white-rot wood-decaying mushroom with dimorphic fruiting bodies.</title>
        <authorList>
            <person name="Wu B."/>
            <person name="Xu Z."/>
            <person name="Knudson A."/>
            <person name="Carlson A."/>
            <person name="Chen N."/>
            <person name="Kovaka S."/>
            <person name="LaButti K."/>
            <person name="Lipzen A."/>
            <person name="Pennachio C."/>
            <person name="Riley R."/>
            <person name="Schakwitz W."/>
            <person name="Umezawa K."/>
            <person name="Ohm R.A."/>
            <person name="Grigoriev I.V."/>
            <person name="Nagy L.G."/>
            <person name="Gibbons J."/>
            <person name="Hibbett D."/>
        </authorList>
    </citation>
    <scope>NUCLEOTIDE SEQUENCE [LARGE SCALE GENOMIC DNA]</scope>
    <source>
        <strain evidence="3">ALCF2SS1-6</strain>
    </source>
</reference>
<feature type="transmembrane region" description="Helical" evidence="2">
    <location>
        <begin position="205"/>
        <end position="228"/>
    </location>
</feature>
<feature type="transmembrane region" description="Helical" evidence="2">
    <location>
        <begin position="162"/>
        <end position="184"/>
    </location>
</feature>
<evidence type="ECO:0008006" key="5">
    <source>
        <dbReference type="Google" id="ProtNLM"/>
    </source>
</evidence>
<keyword evidence="2" id="KW-0472">Membrane</keyword>
<keyword evidence="4" id="KW-1185">Reference proteome</keyword>
<accession>A0A5C2S4N8</accession>
<feature type="transmembrane region" description="Helical" evidence="2">
    <location>
        <begin position="129"/>
        <end position="150"/>
    </location>
</feature>
<feature type="transmembrane region" description="Helical" evidence="2">
    <location>
        <begin position="240"/>
        <end position="259"/>
    </location>
</feature>
<dbReference type="OrthoDB" id="2756618at2759"/>
<proteinExistence type="predicted"/>
<evidence type="ECO:0000313" key="4">
    <source>
        <dbReference type="Proteomes" id="UP000313359"/>
    </source>
</evidence>
<dbReference type="STRING" id="1328759.A0A5C2S4N8"/>
<keyword evidence="2" id="KW-0812">Transmembrane</keyword>
<dbReference type="EMBL" id="ML122274">
    <property type="protein sequence ID" value="RPD58561.1"/>
    <property type="molecule type" value="Genomic_DNA"/>
</dbReference>
<keyword evidence="2" id="KW-1133">Transmembrane helix</keyword>
<dbReference type="Proteomes" id="UP000313359">
    <property type="component" value="Unassembled WGS sequence"/>
</dbReference>
<organism evidence="3 4">
    <name type="scientific">Lentinus tigrinus ALCF2SS1-6</name>
    <dbReference type="NCBI Taxonomy" id="1328759"/>
    <lineage>
        <taxon>Eukaryota</taxon>
        <taxon>Fungi</taxon>
        <taxon>Dikarya</taxon>
        <taxon>Basidiomycota</taxon>
        <taxon>Agaricomycotina</taxon>
        <taxon>Agaricomycetes</taxon>
        <taxon>Polyporales</taxon>
        <taxon>Polyporaceae</taxon>
        <taxon>Lentinus</taxon>
    </lineage>
</organism>
<evidence type="ECO:0000256" key="2">
    <source>
        <dbReference type="SAM" id="Phobius"/>
    </source>
</evidence>
<feature type="compositionally biased region" description="Low complexity" evidence="1">
    <location>
        <begin position="272"/>
        <end position="285"/>
    </location>
</feature>
<feature type="transmembrane region" description="Helical" evidence="2">
    <location>
        <begin position="20"/>
        <end position="50"/>
    </location>
</feature>
<dbReference type="AlphaFoldDB" id="A0A5C2S4N8"/>
<feature type="transmembrane region" description="Helical" evidence="2">
    <location>
        <begin position="62"/>
        <end position="83"/>
    </location>
</feature>
<name>A0A5C2S4N8_9APHY</name>
<evidence type="ECO:0000313" key="3">
    <source>
        <dbReference type="EMBL" id="RPD58561.1"/>
    </source>
</evidence>
<feature type="region of interest" description="Disordered" evidence="1">
    <location>
        <begin position="267"/>
        <end position="291"/>
    </location>
</feature>
<evidence type="ECO:0000256" key="1">
    <source>
        <dbReference type="SAM" id="MobiDB-lite"/>
    </source>
</evidence>
<gene>
    <name evidence="3" type="ORF">L227DRAFT_180379</name>
</gene>
<protein>
    <recommendedName>
        <fullName evidence="5">G-protein coupled receptors family 1 profile domain-containing protein</fullName>
    </recommendedName>
</protein>
<sequence length="351" mass="38717">MSDVGTASLDAAGSFVGHASIHFFVAALVLEIIFYGAFIVTFCIGTWLLLCRTPPQTRRQNSTIVLLVANTVMFLLSTTHFALDIYGATLGYFGASFAIEAAKFMIYVSMTLIGDSFMIYRLYRVFSRWWPVIILPTFLLLLDAIIGYTSTFTGIVGFYMSVAFYGISLFINVICTACILWRVFRLTREFQAVNNRKSKLKIWKVIEATVQSTAIYSAAMISLVITFVNSTELGYPTCLNIFPSLIALVFSFIVIRVALNARDAARPDSQFRGSGSSSGRTTYGSNAPMLHHGQEGREAMREVFHASPIETPTRERSGAGGDGVLVISKVEMDLESLESLPKLERGMGEAL</sequence>